<dbReference type="AlphaFoldDB" id="A0A183D648"/>
<feature type="compositionally biased region" description="Low complexity" evidence="1">
    <location>
        <begin position="64"/>
        <end position="73"/>
    </location>
</feature>
<keyword evidence="3" id="KW-1185">Reference proteome</keyword>
<evidence type="ECO:0000313" key="4">
    <source>
        <dbReference type="WBParaSite" id="GPUH_0000419601-mRNA-1"/>
    </source>
</evidence>
<protein>
    <submittedName>
        <fullName evidence="4">QLQ domain-containing protein</fullName>
    </submittedName>
</protein>
<proteinExistence type="predicted"/>
<name>A0A183D648_9BILA</name>
<evidence type="ECO:0000256" key="1">
    <source>
        <dbReference type="SAM" id="MobiDB-lite"/>
    </source>
</evidence>
<feature type="compositionally biased region" description="Gly residues" evidence="1">
    <location>
        <begin position="1"/>
        <end position="12"/>
    </location>
</feature>
<evidence type="ECO:0000313" key="3">
    <source>
        <dbReference type="Proteomes" id="UP000271098"/>
    </source>
</evidence>
<dbReference type="WBParaSite" id="GPUH_0000419601-mRNA-1">
    <property type="protein sequence ID" value="GPUH_0000419601-mRNA-1"/>
    <property type="gene ID" value="GPUH_0000419601"/>
</dbReference>
<organism evidence="4">
    <name type="scientific">Gongylonema pulchrum</name>
    <dbReference type="NCBI Taxonomy" id="637853"/>
    <lineage>
        <taxon>Eukaryota</taxon>
        <taxon>Metazoa</taxon>
        <taxon>Ecdysozoa</taxon>
        <taxon>Nematoda</taxon>
        <taxon>Chromadorea</taxon>
        <taxon>Rhabditida</taxon>
        <taxon>Spirurina</taxon>
        <taxon>Spiruromorpha</taxon>
        <taxon>Spiruroidea</taxon>
        <taxon>Gongylonematidae</taxon>
        <taxon>Gongylonema</taxon>
    </lineage>
</organism>
<feature type="compositionally biased region" description="Gly residues" evidence="1">
    <location>
        <begin position="82"/>
        <end position="96"/>
    </location>
</feature>
<reference evidence="4" key="1">
    <citation type="submission" date="2016-06" db="UniProtKB">
        <authorList>
            <consortium name="WormBaseParasite"/>
        </authorList>
    </citation>
    <scope>IDENTIFICATION</scope>
</reference>
<evidence type="ECO:0000313" key="2">
    <source>
        <dbReference type="EMBL" id="VDK43127.1"/>
    </source>
</evidence>
<reference evidence="2 3" key="2">
    <citation type="submission" date="2018-11" db="EMBL/GenBank/DDBJ databases">
        <authorList>
            <consortium name="Pathogen Informatics"/>
        </authorList>
    </citation>
    <scope>NUCLEOTIDE SEQUENCE [LARGE SCALE GENOMIC DNA]</scope>
</reference>
<accession>A0A183D648</accession>
<sequence length="131" mass="13416">MFNATGQGGPEGPRGQEMMGRGPPDMQRGPMPQMDNSGRVSFQQDPTLVQGVQKLLQIFRADAPRPGGPQQSGGPPPFGSPPGAGAGSFGGHGGPGPMGPGSFAMQSGPPGSFHRGPPMGADFPAEKRLRR</sequence>
<gene>
    <name evidence="2" type="ORF">GPUH_LOCUS4186</name>
</gene>
<feature type="compositionally biased region" description="Polar residues" evidence="1">
    <location>
        <begin position="34"/>
        <end position="47"/>
    </location>
</feature>
<dbReference type="EMBL" id="UYRT01007685">
    <property type="protein sequence ID" value="VDK43127.1"/>
    <property type="molecule type" value="Genomic_DNA"/>
</dbReference>
<feature type="region of interest" description="Disordered" evidence="1">
    <location>
        <begin position="1"/>
        <end position="131"/>
    </location>
</feature>
<dbReference type="Proteomes" id="UP000271098">
    <property type="component" value="Unassembled WGS sequence"/>
</dbReference>